<dbReference type="PANTHER" id="PTHR47020">
    <property type="entry name" value="HILLARIN"/>
    <property type="match status" value="1"/>
</dbReference>
<gene>
    <name evidence="2" type="ORF">V1264_014713</name>
</gene>
<dbReference type="PANTHER" id="PTHR47020:SF1">
    <property type="entry name" value="HILLARIN"/>
    <property type="match status" value="1"/>
</dbReference>
<dbReference type="Pfam" id="PF23265">
    <property type="entry name" value="Ig-like_KY"/>
    <property type="match status" value="1"/>
</dbReference>
<dbReference type="InterPro" id="IPR056564">
    <property type="entry name" value="Ig-like_KY"/>
</dbReference>
<dbReference type="EMBL" id="JBAMIC010000003">
    <property type="protein sequence ID" value="KAK7110917.1"/>
    <property type="molecule type" value="Genomic_DNA"/>
</dbReference>
<name>A0AAN9BSD5_9CAEN</name>
<evidence type="ECO:0000313" key="2">
    <source>
        <dbReference type="EMBL" id="KAK7110917.1"/>
    </source>
</evidence>
<feature type="domain" description="KY-like immunoglobulin-like" evidence="1">
    <location>
        <begin position="15"/>
        <end position="130"/>
    </location>
</feature>
<sequence>MSAGRPAIPEGIGQKPEFQELGLQLKSHTSAEISTEDNIFDIKIKSPKCALKTTFKLLQYKNGNEKEVPEGVFTQMKDDDVVFHLALPEPAWYKLNIFATKLDAAGSTLPNVFTYMIDLKRAKEAVKPYPKAYADFAKGCYLHKPLFLDTTKDLSKVHFKVEVKDAKRVAVKAGDEWFQLTKQGGDLWEGDVNLQPYRGKGVPVNLNASIGSDETQFATLLQYTV</sequence>
<dbReference type="InterPro" id="IPR053041">
    <property type="entry name" value="Transglut-like_Superfamily_Mod"/>
</dbReference>
<dbReference type="Proteomes" id="UP001374579">
    <property type="component" value="Unassembled WGS sequence"/>
</dbReference>
<organism evidence="2 3">
    <name type="scientific">Littorina saxatilis</name>
    <dbReference type="NCBI Taxonomy" id="31220"/>
    <lineage>
        <taxon>Eukaryota</taxon>
        <taxon>Metazoa</taxon>
        <taxon>Spiralia</taxon>
        <taxon>Lophotrochozoa</taxon>
        <taxon>Mollusca</taxon>
        <taxon>Gastropoda</taxon>
        <taxon>Caenogastropoda</taxon>
        <taxon>Littorinimorpha</taxon>
        <taxon>Littorinoidea</taxon>
        <taxon>Littorinidae</taxon>
        <taxon>Littorina</taxon>
    </lineage>
</organism>
<reference evidence="2 3" key="1">
    <citation type="submission" date="2024-02" db="EMBL/GenBank/DDBJ databases">
        <title>Chromosome-scale genome assembly of the rough periwinkle Littorina saxatilis.</title>
        <authorList>
            <person name="De Jode A."/>
            <person name="Faria R."/>
            <person name="Formenti G."/>
            <person name="Sims Y."/>
            <person name="Smith T.P."/>
            <person name="Tracey A."/>
            <person name="Wood J.M.D."/>
            <person name="Zagrodzka Z.B."/>
            <person name="Johannesson K."/>
            <person name="Butlin R.K."/>
            <person name="Leder E.H."/>
        </authorList>
    </citation>
    <scope>NUCLEOTIDE SEQUENCE [LARGE SCALE GENOMIC DNA]</scope>
    <source>
        <strain evidence="2">Snail1</strain>
        <tissue evidence="2">Muscle</tissue>
    </source>
</reference>
<accession>A0AAN9BSD5</accession>
<evidence type="ECO:0000259" key="1">
    <source>
        <dbReference type="Pfam" id="PF23265"/>
    </source>
</evidence>
<protein>
    <recommendedName>
        <fullName evidence="1">KY-like immunoglobulin-like domain-containing protein</fullName>
    </recommendedName>
</protein>
<keyword evidence="3" id="KW-1185">Reference proteome</keyword>
<comment type="caution">
    <text evidence="2">The sequence shown here is derived from an EMBL/GenBank/DDBJ whole genome shotgun (WGS) entry which is preliminary data.</text>
</comment>
<dbReference type="AlphaFoldDB" id="A0AAN9BSD5"/>
<proteinExistence type="predicted"/>
<evidence type="ECO:0000313" key="3">
    <source>
        <dbReference type="Proteomes" id="UP001374579"/>
    </source>
</evidence>